<evidence type="ECO:0000256" key="1">
    <source>
        <dbReference type="ARBA" id="ARBA00022729"/>
    </source>
</evidence>
<evidence type="ECO:0000313" key="5">
    <source>
        <dbReference type="Proteomes" id="UP000460949"/>
    </source>
</evidence>
<evidence type="ECO:0000256" key="2">
    <source>
        <dbReference type="SAM" id="MobiDB-lite"/>
    </source>
</evidence>
<dbReference type="InterPro" id="IPR029050">
    <property type="entry name" value="Immunoprotect_excell_Ig-like"/>
</dbReference>
<dbReference type="AlphaFoldDB" id="A0A845E6Z8"/>
<dbReference type="Gene3D" id="2.60.40.1240">
    <property type="match status" value="1"/>
</dbReference>
<dbReference type="Proteomes" id="UP000460949">
    <property type="component" value="Unassembled WGS sequence"/>
</dbReference>
<feature type="compositionally biased region" description="Low complexity" evidence="2">
    <location>
        <begin position="25"/>
        <end position="35"/>
    </location>
</feature>
<keyword evidence="1 3" id="KW-0732">Signal</keyword>
<feature type="region of interest" description="Disordered" evidence="2">
    <location>
        <begin position="22"/>
        <end position="94"/>
    </location>
</feature>
<evidence type="ECO:0008006" key="6">
    <source>
        <dbReference type="Google" id="ProtNLM"/>
    </source>
</evidence>
<dbReference type="PROSITE" id="PS51257">
    <property type="entry name" value="PROKAR_LIPOPROTEIN"/>
    <property type="match status" value="1"/>
</dbReference>
<feature type="chain" id="PRO_5038534120" description="DUF4352 domain-containing protein" evidence="3">
    <location>
        <begin position="22"/>
        <end position="229"/>
    </location>
</feature>
<protein>
    <recommendedName>
        <fullName evidence="6">DUF4352 domain-containing protein</fullName>
    </recommendedName>
</protein>
<comment type="caution">
    <text evidence="4">The sequence shown here is derived from an EMBL/GenBank/DDBJ whole genome shotgun (WGS) entry which is preliminary data.</text>
</comment>
<evidence type="ECO:0000256" key="3">
    <source>
        <dbReference type="SAM" id="SignalP"/>
    </source>
</evidence>
<gene>
    <name evidence="4" type="ORF">GLW04_16290</name>
</gene>
<name>A0A845E6Z8_9BACI</name>
<sequence>MKRSLFILFVGVFLMALSACGTQESSGSDTTAEDASSTEEAEQESESSTASENKETDAPETMTAEENENKDAKVGDTVTSEAGEQTMVSRTDDVGTFKSGPISLTIEKVNGVSGTLKGDAAALMDMEEIEYIQVDMKTSNSSEDHISFYASQAVMTTNTGEQLEPDMLMSDHIDGEYLGQVNKEGTSFYILKNSKAEDVESITLHYSAALNENFENIGEKIEVDVELNK</sequence>
<evidence type="ECO:0000313" key="4">
    <source>
        <dbReference type="EMBL" id="MYL21464.1"/>
    </source>
</evidence>
<accession>A0A845E6Z8</accession>
<proteinExistence type="predicted"/>
<dbReference type="RefSeq" id="WP_160839199.1">
    <property type="nucleotide sequence ID" value="NZ_WMET01000005.1"/>
</dbReference>
<feature type="signal peptide" evidence="3">
    <location>
        <begin position="1"/>
        <end position="21"/>
    </location>
</feature>
<organism evidence="4 5">
    <name type="scientific">Halobacillus litoralis</name>
    <dbReference type="NCBI Taxonomy" id="45668"/>
    <lineage>
        <taxon>Bacteria</taxon>
        <taxon>Bacillati</taxon>
        <taxon>Bacillota</taxon>
        <taxon>Bacilli</taxon>
        <taxon>Bacillales</taxon>
        <taxon>Bacillaceae</taxon>
        <taxon>Halobacillus</taxon>
    </lineage>
</organism>
<feature type="compositionally biased region" description="Polar residues" evidence="2">
    <location>
        <begin position="77"/>
        <end position="89"/>
    </location>
</feature>
<reference evidence="4 5" key="1">
    <citation type="submission" date="2019-11" db="EMBL/GenBank/DDBJ databases">
        <title>Genome sequences of 17 halophilic strains isolated from different environments.</title>
        <authorList>
            <person name="Furrow R.E."/>
        </authorList>
    </citation>
    <scope>NUCLEOTIDE SEQUENCE [LARGE SCALE GENOMIC DNA]</scope>
    <source>
        <strain evidence="4 5">22511_23_Filter</strain>
    </source>
</reference>
<dbReference type="EMBL" id="WMET01000005">
    <property type="protein sequence ID" value="MYL21464.1"/>
    <property type="molecule type" value="Genomic_DNA"/>
</dbReference>
<feature type="compositionally biased region" description="Acidic residues" evidence="2">
    <location>
        <begin position="36"/>
        <end position="45"/>
    </location>
</feature>